<feature type="compositionally biased region" description="Low complexity" evidence="3">
    <location>
        <begin position="2496"/>
        <end position="2511"/>
    </location>
</feature>
<feature type="coiled-coil region" evidence="2">
    <location>
        <begin position="2851"/>
        <end position="2878"/>
    </location>
</feature>
<feature type="compositionally biased region" description="Acidic residues" evidence="3">
    <location>
        <begin position="1548"/>
        <end position="1566"/>
    </location>
</feature>
<feature type="region of interest" description="Disordered" evidence="3">
    <location>
        <begin position="2724"/>
        <end position="2753"/>
    </location>
</feature>
<feature type="compositionally biased region" description="Basic residues" evidence="3">
    <location>
        <begin position="3356"/>
        <end position="3367"/>
    </location>
</feature>
<feature type="compositionally biased region" description="Acidic residues" evidence="3">
    <location>
        <begin position="1796"/>
        <end position="1805"/>
    </location>
</feature>
<feature type="compositionally biased region" description="Basic and acidic residues" evidence="3">
    <location>
        <begin position="3011"/>
        <end position="3027"/>
    </location>
</feature>
<dbReference type="SMART" id="SM00164">
    <property type="entry name" value="TBC"/>
    <property type="match status" value="1"/>
</dbReference>
<dbReference type="Gene3D" id="1.10.472.80">
    <property type="entry name" value="Ypt/Rab-GAP domain of gyp1p, domain 3"/>
    <property type="match status" value="1"/>
</dbReference>
<feature type="region of interest" description="Disordered" evidence="3">
    <location>
        <begin position="3722"/>
        <end position="3811"/>
    </location>
</feature>
<feature type="compositionally biased region" description="Low complexity" evidence="3">
    <location>
        <begin position="3765"/>
        <end position="3778"/>
    </location>
</feature>
<feature type="region of interest" description="Disordered" evidence="3">
    <location>
        <begin position="1348"/>
        <end position="1856"/>
    </location>
</feature>
<feature type="compositionally biased region" description="Polar residues" evidence="3">
    <location>
        <begin position="3403"/>
        <end position="3419"/>
    </location>
</feature>
<accession>A0A1I8NND7</accession>
<name>A0A1I8NND7_STOCA</name>
<dbReference type="KEGG" id="scac:106080369"/>
<feature type="compositionally biased region" description="Basic and acidic residues" evidence="3">
    <location>
        <begin position="1425"/>
        <end position="1448"/>
    </location>
</feature>
<feature type="compositionally biased region" description="Basic and acidic residues" evidence="3">
    <location>
        <begin position="676"/>
        <end position="685"/>
    </location>
</feature>
<feature type="compositionally biased region" description="Polar residues" evidence="3">
    <location>
        <begin position="1493"/>
        <end position="1502"/>
    </location>
</feature>
<dbReference type="OrthoDB" id="289721at2759"/>
<feature type="compositionally biased region" description="Basic and acidic residues" evidence="3">
    <location>
        <begin position="2914"/>
        <end position="2952"/>
    </location>
</feature>
<feature type="compositionally biased region" description="Polar residues" evidence="3">
    <location>
        <begin position="1725"/>
        <end position="1739"/>
    </location>
</feature>
<organism evidence="5 6">
    <name type="scientific">Stomoxys calcitrans</name>
    <name type="common">Stable fly</name>
    <name type="synonym">Conops calcitrans</name>
    <dbReference type="NCBI Taxonomy" id="35570"/>
    <lineage>
        <taxon>Eukaryota</taxon>
        <taxon>Metazoa</taxon>
        <taxon>Ecdysozoa</taxon>
        <taxon>Arthropoda</taxon>
        <taxon>Hexapoda</taxon>
        <taxon>Insecta</taxon>
        <taxon>Pterygota</taxon>
        <taxon>Neoptera</taxon>
        <taxon>Endopterygota</taxon>
        <taxon>Diptera</taxon>
        <taxon>Brachycera</taxon>
        <taxon>Muscomorpha</taxon>
        <taxon>Muscoidea</taxon>
        <taxon>Muscidae</taxon>
        <taxon>Stomoxys</taxon>
    </lineage>
</organism>
<feature type="compositionally biased region" description="Basic and acidic residues" evidence="3">
    <location>
        <begin position="2405"/>
        <end position="2424"/>
    </location>
</feature>
<dbReference type="InterPro" id="IPR000195">
    <property type="entry name" value="Rab-GAP-TBC_dom"/>
</dbReference>
<feature type="region of interest" description="Disordered" evidence="3">
    <location>
        <begin position="3975"/>
        <end position="4004"/>
    </location>
</feature>
<feature type="compositionally biased region" description="Basic and acidic residues" evidence="3">
    <location>
        <begin position="2231"/>
        <end position="2244"/>
    </location>
</feature>
<feature type="region of interest" description="Disordered" evidence="3">
    <location>
        <begin position="210"/>
        <end position="232"/>
    </location>
</feature>
<feature type="region of interest" description="Disordered" evidence="3">
    <location>
        <begin position="1987"/>
        <end position="2693"/>
    </location>
</feature>
<dbReference type="VEuPathDB" id="VectorBase:SCAU000594"/>
<feature type="region of interest" description="Disordered" evidence="3">
    <location>
        <begin position="1236"/>
        <end position="1255"/>
    </location>
</feature>
<feature type="region of interest" description="Disordered" evidence="3">
    <location>
        <begin position="933"/>
        <end position="963"/>
    </location>
</feature>
<dbReference type="InterPro" id="IPR035969">
    <property type="entry name" value="Rab-GAP_TBC_sf"/>
</dbReference>
<dbReference type="InterPro" id="IPR032738">
    <property type="entry name" value="Tbc1d30_C"/>
</dbReference>
<feature type="compositionally biased region" description="Basic and acidic residues" evidence="3">
    <location>
        <begin position="3497"/>
        <end position="3508"/>
    </location>
</feature>
<feature type="compositionally biased region" description="Polar residues" evidence="3">
    <location>
        <begin position="3089"/>
        <end position="3103"/>
    </location>
</feature>
<dbReference type="FunFam" id="1.10.472.80:FF:000011">
    <property type="entry name" value="TBC1 domain family member 30"/>
    <property type="match status" value="1"/>
</dbReference>
<feature type="compositionally biased region" description="Polar residues" evidence="3">
    <location>
        <begin position="2213"/>
        <end position="2230"/>
    </location>
</feature>
<dbReference type="Gene3D" id="1.10.8.270">
    <property type="entry name" value="putative rabgap domain of human tbc1 domain family member 14 like domains"/>
    <property type="match status" value="1"/>
</dbReference>
<evidence type="ECO:0000256" key="3">
    <source>
        <dbReference type="SAM" id="MobiDB-lite"/>
    </source>
</evidence>
<feature type="compositionally biased region" description="Basic and acidic residues" evidence="3">
    <location>
        <begin position="2285"/>
        <end position="2298"/>
    </location>
</feature>
<dbReference type="PANTHER" id="PTHR13399:SF2">
    <property type="entry name" value="TRANSLOCON-ASSOCIATED PROTEIN SUBUNIT GAMMA"/>
    <property type="match status" value="1"/>
</dbReference>
<dbReference type="Proteomes" id="UP000095300">
    <property type="component" value="Unassembled WGS sequence"/>
</dbReference>
<sequence>MSSIKTLLGDLLLDIYGLRAPYDNKQQKRLQASKGFPCLRINSSLNQYDIEKLKHTSILLQNEIRLMSCLLQQALTESERYRWHQKCLCKHVNALLHCITHHKDDVHPKMRFSLTPPPPKALHTSTITTAAAATPRWTSNNTSNRNCSSSSSSSSSATATTTTPATTIKTNCDVVYQKQQQQYQTTANNNNYNHNGSSIDSTNCERYNKMQRQEDTTNSNKPNVAQTEEESTSDYKQWLHAMKLVARLPGGIPPEFRRKLWLSLADKYLKSKNVDWSKEEEKCFCEKWREDDEELGIQIVKDLHRTGSTLCTGPAGDVNQAKLKRILLGYARYNPEVGYCQGFNMLGALILQVMDKEETESMKVMIYLVEGILPPGYFCGSMGGLQADMGVFRELMQTKLPRLARHLQKLQGPVENAYEPPLTNVFTMQWFLTMFCTCLPMSCVLRVWDLVLIEGSDVLLRTALALWSLLEERVLSTRSADDFYGKMGSFSSELLNGHLIDSNGLIEKVVQLGPIQDIQKLRDKHLSTITPLKTKQGLNFYYDDDEPDMDEDSRLAVATVWGIPWGRRGSQGHSANVIAKQAAESKDRIALDISLLKKQYDRLRERQKQAHIILTTACSTARQSTGSSAAAAAALPVNQLLSGRPAIITSRGRRGPPIGAIPPARKPSLPAVLQDKPLERQLRRGETIQWRDSNLDPRRRRESLTWKEIRAERAAMISSGSIDGFKSQKIRTKRLGKSDSSSYSEESEDDDDDDKAASSSDTSLGDDDNAASKNVRKSKLVLMKQRKLGSTTMENGDRQRPKSWAPSNSEIPFMLMTTDSPNHSADESANKLGIPEAFNGEELAKEEENSATESDQMPLEIASDASKWQSTPYAPLGNEDFSTTSRSEPLLIETEPKSPASPSSCEVIQPTSTPPITDVTEILAISKVLSPPIKTNYNESTNSLGSGDDGDGEMPCAEKKSYGVSDEGVTNQYFERVNSSERPTKLELMYSLNEEDSIRDAYKDDNPSVDGHETEDQVIDDDNQSRRMDLLVDYSEKSSAACIAEAKTELSTNMQAHDSTQHAEQLPTYKSLAASKRRDPRRMTLTRSSTMEIEKRYQALEKRLSMEVSTKYKITSNDTHNDEEKYRCYQLSQLGVKETQEQEPKTACPVDQQQESATYDYRTPAPISTDNEHKNIEATSYNSNRVPLTTSQNENSTVTSKYHGYLPSLNSREEYQMPMSTTLSDNKRHDYAIKPNSDDAKEAYDPRPISSVISHSGGEDYRFKYRISEGEDKKPEPYRIYHAGHYEKKENGDEKPPLHCTTSNSKEEDSKSIPYRYTNPASSIEIDNGVDKYRKQIASENYRISSAIETETARDEDKHRISDSKEAESRREPYRIPPTGSSSEDLNIRTYQTYTDRDSEQFPSKTPKSEVEKYGTYNIQSIPRDFNDSDSKHEHYRVSTCRDEEISHSTHSPPQRKSIIPSTADLEERFENMIRDRCKQAAGVSDSEKGGNSRKTPASPKQSPRHESNRNTDKTAEQSSSNKNASKNSSRNTGPQDNVKSKGLPPESDGEAMDDAEPDQEDEEEISEAKAASDRSIGSTTTSRRQRKKEPPDAESDYSERDSEPPDDEEEAPVSNAENSEQEESEGSVTVSGHDSPEIDSEPEVPEEEEVEGEDEAEAEVEQEAVEEEDEPIIASRRQSELMSATSRRQSDLISEDMAYSRRQSALSSSFSRRQSHREDDEMSQKSAKISTGKKSPPSTEELEKRFEALEKQMSISKSEASEDLLEEPMAVAADVEFDDRQSPDGYSELDQQAMAEEEEEEEESQNAAGGESQTEEEHNEDTAQATKIKVNVIEAMKSSSNQHSDEEPESRSTKMATNVMEAMKSSKRRTDSMASNVMEAMRRGAADETDNRANRIKANVIEAMKSASALPSPVEDTSESRSSQMATNVREAMRKHHSDAHAEEVEKHKRANKIKADVIQAMKSSSALPSPIEDEETRSQHMAANVMKAMKSSTSRKPNEDATEKRNKSNRIKAGVIASMKSGGGEQPSPDEPTKSSKMASNVMEAMRASARPSPEDAEKRSRSEKIKGEIVKAMKSPSEHHSTLESAVHKTKMATNVMAAMKPSSASRRPTDKVAVEKQSRSDKIKAGIIASMKASPDEAPDTRKKSIPDTEAQDKRSRSDKIKAGIIASMKASPDEPPPATSGKKTLTEKEEVSKLSRSDKIKAGIIASMKSSSEQPAADESPTTPTAKEDTDKRRSDKIKAGIIASMKSSADHQSTEEPSRSSKMASNVMEAMKVSNRPAEQTEKLSRSDKIKAEVISAMKSSSEHHSPTEEETSRSKSSKMATNVMAAMKSSSKRADNKREEDEKTRRANKIKSDVIEAMKTASDPQSEETESHKSKRMATNVMDAMKSSKKTATATARKSPEEEKVRRANKIKADVIEAMKSGNQDSEDPKRSTKMATNVMEAMKSATTARRSTAESSRLKSTKTPATPVSSRPSPKDEAAEQKYVSPKLESLSSSSSRRSSEPPSTEDLEKRYEVLKRRMSSKNFETNKSARSNTAEGKDATAKTSPPSTDSLERRFERLQSESKMDEAKKSKEKAAVKSSATPTKTISEIPLAPEQPAESPPLNKTPSPEAGTRSALIEELQSKMGATPDGENIKPSSINPNRKTPPHPPPHPVLRKSNTDETSETHATNANSLSGKYEPIHSSSRKMVRRFSDLPSRADLENRLQFLEEQLSKTLLKQRRASDSEVASTSRNRQGRPMPANTSIGHVGKLESRVLELEKQLSASKKFRATLQEGKQSDSSSTQANAPHMGLEIRADSVDVTGKELVRYSHFGEVEEQGFQSPINISINIHMTLSKEELGKAATQHLSRADELSRRLLILEEQLKMSQKNIASSSLSPPTDSHEQIIAMVAEPSTSGAEQMVVAAEKAEKEIKPSESHKEEEEIAETKDTQEEEIPEPKEEASERPSASTLTPEGKEKETLEETSKPEEIFKSEAEPSSKTPTEVLQEIPGKNEAPKMPATQPREDDFDRRLQILEEHMKKSRPLSSSLETHIASKDKEETPTKPEKPKKDMEDIPREQTAKKIETPKEVERVKPEKDSGTSKAETLPVETQNKAETLPAEKLSKTEALPSEKLSKTEALPAEKLGVETLHGTQMVPVEVNKKTLVLLLDNEPKAVKVRRLTRANTEELEDLFQALEKQLIERGQVRPEDIGLKTGADTISTKEMANLTKEIMQLSKSAKSEGEEAEEKPSSSAKTKRKEEDDFDWGKDPIKHHLKKKTVYLPSTRELESRFRSLERQIKMLEDVEKIDVEQRLTEIEKKIKLQYSLSHEKDLNRFLDLCEGKGLDDTPVEMEDMPPAVPTSKEYPHGHHCGHAKRHQSPGRSTECSEHFEHGHTHCCDHGHHCTTPSALKKQHQSPVRTVEQPTRSSSKPTTEDLEYRFRALDLKKSSRPKQHHEPKREPIHPLEMLLDPSPEEIPTTGELEHRMRMLEEGRSTPSPSSRKSRSKSPSKTEKTSQRHESPSPSGLPTAQELEARLEALEKEQRFDFKMQKNYKEFNQKLKDIISPSLSFDEFKATRSSSAESAKRANVHRSPSPKVTVSCTGDATTCPKTIRFHEDEQQRCRETMKTIPDSHGGCCASASATVPAHLASSVQEGLGVMGIRLMRETSPLRRKGTHTGVPLRTGENINDQLTSIKNTIKSIDSLCEEKPYRTERCQQYIDSLCSDSTYFASKKSSYDDLRSSRHNSRSRSREYGGGPSIRISDQSPAFIRSMGSADSIRSSSPLRASSPLQYHSNRDLRRETSPRRRRNEEDREENESRVRRDNLLPNIYNAYNHSSLSQSSHSLTKFHKVDSQLISNDDVDVDVVDVELQQINRHATSAYSSSYHETRSIHDSNTNTSNNANNNNNSHHTTSRSTLSNVVPNTTMTTSDTTAYKGSSILDMPVSPYRQLGLSRSNTPVYSPAKLEIRHTTVTSTFYDRVLTEKQLEKKHSNGNGSNRSPANRSPLAELPPPVVIRPNEKYSPPMFPYPETAAVSTAVASGSPAASASAAAAEANTATTTVVGPK</sequence>
<feature type="compositionally biased region" description="Polar residues" evidence="3">
    <location>
        <begin position="900"/>
        <end position="914"/>
    </location>
</feature>
<dbReference type="Pfam" id="PF15733">
    <property type="entry name" value="DUF4682"/>
    <property type="match status" value="1"/>
</dbReference>
<dbReference type="FunFam" id="1.10.8.270:FF:000009">
    <property type="entry name" value="TBC1 domain family member 30"/>
    <property type="match status" value="1"/>
</dbReference>
<protein>
    <recommendedName>
        <fullName evidence="1">TBC1 domain family member 30</fullName>
    </recommendedName>
</protein>
<feature type="compositionally biased region" description="Basic and acidic residues" evidence="3">
    <location>
        <begin position="3420"/>
        <end position="3435"/>
    </location>
</feature>
<feature type="compositionally biased region" description="Polar residues" evidence="3">
    <location>
        <begin position="216"/>
        <end position="226"/>
    </location>
</feature>
<feature type="region of interest" description="Disordered" evidence="3">
    <location>
        <begin position="3351"/>
        <end position="3377"/>
    </location>
</feature>
<dbReference type="SUPFAM" id="SSF47923">
    <property type="entry name" value="Ypt/Rab-GAP domain of gyp1p"/>
    <property type="match status" value="2"/>
</dbReference>
<feature type="compositionally biased region" description="Basic and acidic residues" evidence="3">
    <location>
        <begin position="2189"/>
        <end position="2206"/>
    </location>
</feature>
<dbReference type="STRING" id="35570.A0A1I8NND7"/>
<feature type="compositionally biased region" description="Polar residues" evidence="3">
    <location>
        <begin position="2529"/>
        <end position="2543"/>
    </location>
</feature>
<feature type="compositionally biased region" description="Basic and acidic residues" evidence="3">
    <location>
        <begin position="3246"/>
        <end position="3256"/>
    </location>
</feature>
<feature type="compositionally biased region" description="Polar residues" evidence="3">
    <location>
        <begin position="3980"/>
        <end position="3990"/>
    </location>
</feature>
<feature type="compositionally biased region" description="Basic and acidic residues" evidence="3">
    <location>
        <begin position="2339"/>
        <end position="2363"/>
    </location>
</feature>
<feature type="compositionally biased region" description="Basic and acidic residues" evidence="3">
    <location>
        <begin position="3782"/>
        <end position="3811"/>
    </location>
</feature>
<feature type="compositionally biased region" description="Basic and acidic residues" evidence="3">
    <location>
        <begin position="3469"/>
        <end position="3481"/>
    </location>
</feature>
<feature type="region of interest" description="Disordered" evidence="3">
    <location>
        <begin position="3224"/>
        <end position="3256"/>
    </location>
</feature>
<feature type="compositionally biased region" description="Basic residues" evidence="3">
    <location>
        <begin position="774"/>
        <end position="787"/>
    </location>
</feature>
<feature type="compositionally biased region" description="Low complexity" evidence="3">
    <location>
        <begin position="3882"/>
        <end position="3907"/>
    </location>
</feature>
<feature type="compositionally biased region" description="Basic and acidic residues" evidence="3">
    <location>
        <begin position="1998"/>
        <end position="2008"/>
    </location>
</feature>
<feature type="compositionally biased region" description="Basic and acidic residues" evidence="3">
    <location>
        <begin position="1504"/>
        <end position="1516"/>
    </location>
</feature>
<evidence type="ECO:0000313" key="6">
    <source>
        <dbReference type="Proteomes" id="UP000095300"/>
    </source>
</evidence>
<feature type="region of interest" description="Disordered" evidence="3">
    <location>
        <begin position="131"/>
        <end position="163"/>
    </location>
</feature>
<feature type="compositionally biased region" description="Basic and acidic residues" evidence="3">
    <location>
        <begin position="1236"/>
        <end position="1245"/>
    </location>
</feature>
<feature type="compositionally biased region" description="Acidic residues" evidence="3">
    <location>
        <begin position="745"/>
        <end position="754"/>
    </location>
</feature>
<evidence type="ECO:0000256" key="2">
    <source>
        <dbReference type="SAM" id="Coils"/>
    </source>
</evidence>
<evidence type="ECO:0000313" key="5">
    <source>
        <dbReference type="EnsemblMetazoa" id="SCAU000594-PD"/>
    </source>
</evidence>
<feature type="compositionally biased region" description="Basic and acidic residues" evidence="3">
    <location>
        <begin position="2055"/>
        <end position="2085"/>
    </location>
</feature>
<feature type="compositionally biased region" description="Basic and acidic residues" evidence="3">
    <location>
        <begin position="997"/>
        <end position="1015"/>
    </location>
</feature>
<feature type="compositionally biased region" description="Basic and acidic residues" evidence="3">
    <location>
        <begin position="2515"/>
        <end position="2524"/>
    </location>
</feature>
<evidence type="ECO:0000259" key="4">
    <source>
        <dbReference type="PROSITE" id="PS50086"/>
    </source>
</evidence>
<dbReference type="EnsemblMetazoa" id="SCAU000594-RD">
    <property type="protein sequence ID" value="SCAU000594-PD"/>
    <property type="gene ID" value="SCAU000594"/>
</dbReference>
<feature type="compositionally biased region" description="Polar residues" evidence="3">
    <location>
        <begin position="2452"/>
        <end position="2463"/>
    </location>
</feature>
<feature type="compositionally biased region" description="Basic and acidic residues" evidence="3">
    <location>
        <begin position="1844"/>
        <end position="1853"/>
    </location>
</feature>
<gene>
    <name evidence="5" type="primary">106080369</name>
</gene>
<feature type="compositionally biased region" description="Polar residues" evidence="3">
    <location>
        <begin position="3908"/>
        <end position="3917"/>
    </location>
</feature>
<proteinExistence type="predicted"/>
<feature type="compositionally biased region" description="Low complexity" evidence="3">
    <location>
        <begin position="1519"/>
        <end position="1532"/>
    </location>
</feature>
<dbReference type="Pfam" id="PF00566">
    <property type="entry name" value="RabGAP-TBC"/>
    <property type="match status" value="1"/>
</dbReference>
<feature type="compositionally biased region" description="Basic and acidic residues" evidence="3">
    <location>
        <begin position="3041"/>
        <end position="3088"/>
    </location>
</feature>
<keyword evidence="6" id="KW-1185">Reference proteome</keyword>
<evidence type="ECO:0000256" key="1">
    <source>
        <dbReference type="ARBA" id="ARBA00067508"/>
    </source>
</evidence>
<feature type="compositionally biased region" description="Acidic residues" evidence="3">
    <location>
        <begin position="1638"/>
        <end position="1672"/>
    </location>
</feature>
<feature type="region of interest" description="Disordered" evidence="3">
    <location>
        <begin position="648"/>
        <end position="685"/>
    </location>
</feature>
<feature type="region of interest" description="Disordered" evidence="3">
    <location>
        <begin position="1285"/>
        <end position="1316"/>
    </location>
</feature>
<feature type="compositionally biased region" description="Basic and acidic residues" evidence="3">
    <location>
        <begin position="1285"/>
        <end position="1297"/>
    </location>
</feature>
<feature type="compositionally biased region" description="Basic and acidic residues" evidence="3">
    <location>
        <begin position="2254"/>
        <end position="2265"/>
    </location>
</feature>
<keyword evidence="2" id="KW-0175">Coiled coil</keyword>
<feature type="region of interest" description="Disordered" evidence="3">
    <location>
        <begin position="3394"/>
        <end position="3516"/>
    </location>
</feature>
<feature type="compositionally biased region" description="Basic and acidic residues" evidence="3">
    <location>
        <begin position="2307"/>
        <end position="2320"/>
    </location>
</feature>
<feature type="compositionally biased region" description="Basic and acidic residues" evidence="3">
    <location>
        <begin position="1351"/>
        <end position="1374"/>
    </location>
</feature>
<feature type="compositionally biased region" description="Basic and acidic residues" evidence="3">
    <location>
        <begin position="2143"/>
        <end position="2166"/>
    </location>
</feature>
<feature type="compositionally biased region" description="Low complexity" evidence="3">
    <location>
        <begin position="1701"/>
        <end position="1713"/>
    </location>
</feature>
<dbReference type="GO" id="GO:0005783">
    <property type="term" value="C:endoplasmic reticulum"/>
    <property type="evidence" value="ECO:0007669"/>
    <property type="project" value="TreeGrafter"/>
</dbReference>
<feature type="compositionally biased region" description="Basic and acidic residues" evidence="3">
    <location>
        <begin position="2962"/>
        <end position="2985"/>
    </location>
</feature>
<dbReference type="PROSITE" id="PS50086">
    <property type="entry name" value="TBC_RABGAP"/>
    <property type="match status" value="1"/>
</dbReference>
<feature type="region of interest" description="Disordered" evidence="3">
    <location>
        <begin position="3868"/>
        <end position="3917"/>
    </location>
</feature>
<feature type="region of interest" description="Disordered" evidence="3">
    <location>
        <begin position="1907"/>
        <end position="1952"/>
    </location>
</feature>
<feature type="region of interest" description="Disordered" evidence="3">
    <location>
        <begin position="2905"/>
        <end position="3125"/>
    </location>
</feature>
<feature type="compositionally biased region" description="Basic and acidic residues" evidence="3">
    <location>
        <begin position="1466"/>
        <end position="1479"/>
    </location>
</feature>
<reference evidence="5" key="1">
    <citation type="submission" date="2020-05" db="UniProtKB">
        <authorList>
            <consortium name="EnsemblMetazoa"/>
        </authorList>
    </citation>
    <scope>IDENTIFICATION</scope>
    <source>
        <strain evidence="5">USDA</strain>
    </source>
</reference>
<feature type="domain" description="Rab-GAP TBC" evidence="4">
    <location>
        <begin position="251"/>
        <end position="455"/>
    </location>
</feature>
<feature type="compositionally biased region" description="Basic and acidic residues" evidence="3">
    <location>
        <begin position="2111"/>
        <end position="2128"/>
    </location>
</feature>
<feature type="compositionally biased region" description="Polar residues" evidence="3">
    <location>
        <begin position="2469"/>
        <end position="2480"/>
    </location>
</feature>
<feature type="compositionally biased region" description="Basic and acidic residues" evidence="3">
    <location>
        <begin position="2559"/>
        <end position="2584"/>
    </location>
</feature>
<feature type="compositionally biased region" description="Basic and acidic residues" evidence="3">
    <location>
        <begin position="1742"/>
        <end position="1751"/>
    </location>
</feature>
<feature type="region of interest" description="Disordered" evidence="3">
    <location>
        <begin position="731"/>
        <end position="914"/>
    </location>
</feature>
<feature type="compositionally biased region" description="Polar residues" evidence="3">
    <location>
        <begin position="933"/>
        <end position="945"/>
    </location>
</feature>
<feature type="compositionally biased region" description="Polar residues" evidence="3">
    <location>
        <begin position="1379"/>
        <end position="1394"/>
    </location>
</feature>
<dbReference type="PANTHER" id="PTHR13399">
    <property type="entry name" value="TRANSLOCON-ASSOCIATED PROTEIN TRAP , GAMMA SUBUNIT"/>
    <property type="match status" value="1"/>
</dbReference>
<feature type="region of interest" description="Disordered" evidence="3">
    <location>
        <begin position="997"/>
        <end position="1025"/>
    </location>
</feature>
<feature type="compositionally biased region" description="Polar residues" evidence="3">
    <location>
        <begin position="2674"/>
        <end position="2683"/>
    </location>
</feature>